<dbReference type="PANTHER" id="PTHR37944:SF1">
    <property type="entry name" value="PORIN B"/>
    <property type="match status" value="1"/>
</dbReference>
<gene>
    <name evidence="3" type="ORF">I9054_003435</name>
</gene>
<dbReference type="PANTHER" id="PTHR37944">
    <property type="entry name" value="PORIN B"/>
    <property type="match status" value="1"/>
</dbReference>
<dbReference type="AlphaFoldDB" id="A0A3S0BKX7"/>
<dbReference type="Pfam" id="PF04966">
    <property type="entry name" value="OprB"/>
    <property type="match status" value="1"/>
</dbReference>
<evidence type="ECO:0000256" key="2">
    <source>
        <dbReference type="RuleBase" id="RU363072"/>
    </source>
</evidence>
<dbReference type="Gene3D" id="2.40.160.180">
    <property type="entry name" value="Carbohydrate-selective porin OprB"/>
    <property type="match status" value="1"/>
</dbReference>
<evidence type="ECO:0000313" key="3">
    <source>
        <dbReference type="EMBL" id="UUN98532.1"/>
    </source>
</evidence>
<dbReference type="InterPro" id="IPR052932">
    <property type="entry name" value="OprB_Porin"/>
</dbReference>
<feature type="signal peptide" evidence="2">
    <location>
        <begin position="1"/>
        <end position="26"/>
    </location>
</feature>
<dbReference type="GO" id="GO:0016020">
    <property type="term" value="C:membrane"/>
    <property type="evidence" value="ECO:0007669"/>
    <property type="project" value="InterPro"/>
</dbReference>
<accession>A0A3S0BKX7</accession>
<dbReference type="GO" id="GO:0015288">
    <property type="term" value="F:porin activity"/>
    <property type="evidence" value="ECO:0007669"/>
    <property type="project" value="InterPro"/>
</dbReference>
<evidence type="ECO:0000256" key="1">
    <source>
        <dbReference type="ARBA" id="ARBA00008769"/>
    </source>
</evidence>
<evidence type="ECO:0000313" key="4">
    <source>
        <dbReference type="Proteomes" id="UP000644140"/>
    </source>
</evidence>
<keyword evidence="2" id="KW-0732">Signal</keyword>
<dbReference type="GeneID" id="69464101"/>
<protein>
    <submittedName>
        <fullName evidence="3">Carbohydrate porin</fullName>
    </submittedName>
</protein>
<sequence length="417" mass="47077">MNKSKGYFYGAISLLSLCCSFQSTQAADAFDPQSPWMLGDWNGKRTELQQKGYDFSFGYTGELATLLDSKNHSSHGTEYADQFALGTHIDLEKVLGWKDTEAQITITERNGRSLSQTSDALAGQLSSTQEVWGRGQTWRLTDFWIKKKFFDQKLDIKVGRFGEGEDFNSFDCDFQNLALCGSQVGNWVGDQWYNWPVSQWAIRAKYNLNPELYAQLGAYEYNPENLKRGKGFNLSTDGSHGTIIPAEVVWQPKLSTANLPGEYRLGYYYSTVDAQTIKNPNKTDHKQGGWVVAKQQFTTHQGDVNRGLTGFVNLTLHDSTTNTVDNMQNIGLVYKGPFDARPQDDIAIGFSRISINSDVNDIQTRQQDEEYNTEVYYGVHATNWLTIRPNVQYIRHVGAYKNGENAWVGGIKLQTAF</sequence>
<dbReference type="EMBL" id="CP092085">
    <property type="protein sequence ID" value="UUN98532.1"/>
    <property type="molecule type" value="Genomic_DNA"/>
</dbReference>
<proteinExistence type="inferred from homology"/>
<organism evidence="3 4">
    <name type="scientific">Acinetobacter bereziniae</name>
    <name type="common">Acinetobacter genomosp. 10</name>
    <dbReference type="NCBI Taxonomy" id="106648"/>
    <lineage>
        <taxon>Bacteria</taxon>
        <taxon>Pseudomonadati</taxon>
        <taxon>Pseudomonadota</taxon>
        <taxon>Gammaproteobacteria</taxon>
        <taxon>Moraxellales</taxon>
        <taxon>Moraxellaceae</taxon>
        <taxon>Acinetobacter</taxon>
    </lineage>
</organism>
<dbReference type="Proteomes" id="UP000644140">
    <property type="component" value="Chromosome"/>
</dbReference>
<feature type="chain" id="PRO_5041746525" evidence="2">
    <location>
        <begin position="27"/>
        <end position="417"/>
    </location>
</feature>
<dbReference type="RefSeq" id="WP_005031158.1">
    <property type="nucleotide sequence ID" value="NZ_BBLJ01000027.1"/>
</dbReference>
<reference evidence="3" key="1">
    <citation type="submission" date="2022-02" db="EMBL/GenBank/DDBJ databases">
        <title>Characterization of Tn125 harboring carbapenem-resistant Acinetobacter bereziniae clinical isolates.</title>
        <authorList>
            <person name="Wong N.-K."/>
            <person name="Pan Q."/>
        </authorList>
    </citation>
    <scope>NUCLEOTIDE SEQUENCE</scope>
    <source>
        <strain evidence="3">GD03393</strain>
    </source>
</reference>
<dbReference type="GO" id="GO:0008643">
    <property type="term" value="P:carbohydrate transport"/>
    <property type="evidence" value="ECO:0007669"/>
    <property type="project" value="InterPro"/>
</dbReference>
<dbReference type="InterPro" id="IPR038673">
    <property type="entry name" value="OprB_sf"/>
</dbReference>
<comment type="similarity">
    <text evidence="1 2">Belongs to the OprB family.</text>
</comment>
<name>A0A3S0BKX7_ACIBZ</name>
<dbReference type="InterPro" id="IPR007049">
    <property type="entry name" value="Carb-sel_porin_OprB"/>
</dbReference>